<proteinExistence type="predicted"/>
<reference evidence="2" key="1">
    <citation type="journal article" date="2020" name="Stud. Mycol.">
        <title>101 Dothideomycetes genomes: a test case for predicting lifestyles and emergence of pathogens.</title>
        <authorList>
            <person name="Haridas S."/>
            <person name="Albert R."/>
            <person name="Binder M."/>
            <person name="Bloem J."/>
            <person name="Labutti K."/>
            <person name="Salamov A."/>
            <person name="Andreopoulos B."/>
            <person name="Baker S."/>
            <person name="Barry K."/>
            <person name="Bills G."/>
            <person name="Bluhm B."/>
            <person name="Cannon C."/>
            <person name="Castanera R."/>
            <person name="Culley D."/>
            <person name="Daum C."/>
            <person name="Ezra D."/>
            <person name="Gonzalez J."/>
            <person name="Henrissat B."/>
            <person name="Kuo A."/>
            <person name="Liang C."/>
            <person name="Lipzen A."/>
            <person name="Lutzoni F."/>
            <person name="Magnuson J."/>
            <person name="Mondo S."/>
            <person name="Nolan M."/>
            <person name="Ohm R."/>
            <person name="Pangilinan J."/>
            <person name="Park H.-J."/>
            <person name="Ramirez L."/>
            <person name="Alfaro M."/>
            <person name="Sun H."/>
            <person name="Tritt A."/>
            <person name="Yoshinaga Y."/>
            <person name="Zwiers L.-H."/>
            <person name="Turgeon B."/>
            <person name="Goodwin S."/>
            <person name="Spatafora J."/>
            <person name="Crous P."/>
            <person name="Grigoriev I."/>
        </authorList>
    </citation>
    <scope>NUCLEOTIDE SEQUENCE</scope>
    <source>
        <strain evidence="2">CBS 101060</strain>
    </source>
</reference>
<feature type="region of interest" description="Disordered" evidence="1">
    <location>
        <begin position="1"/>
        <end position="29"/>
    </location>
</feature>
<accession>A0A9P4SDD9</accession>
<evidence type="ECO:0000256" key="1">
    <source>
        <dbReference type="SAM" id="MobiDB-lite"/>
    </source>
</evidence>
<feature type="region of interest" description="Disordered" evidence="1">
    <location>
        <begin position="136"/>
        <end position="186"/>
    </location>
</feature>
<feature type="compositionally biased region" description="Acidic residues" evidence="1">
    <location>
        <begin position="168"/>
        <end position="181"/>
    </location>
</feature>
<organism evidence="2 3">
    <name type="scientific">Patellaria atrata CBS 101060</name>
    <dbReference type="NCBI Taxonomy" id="1346257"/>
    <lineage>
        <taxon>Eukaryota</taxon>
        <taxon>Fungi</taxon>
        <taxon>Dikarya</taxon>
        <taxon>Ascomycota</taxon>
        <taxon>Pezizomycotina</taxon>
        <taxon>Dothideomycetes</taxon>
        <taxon>Dothideomycetes incertae sedis</taxon>
        <taxon>Patellariales</taxon>
        <taxon>Patellariaceae</taxon>
        <taxon>Patellaria</taxon>
    </lineage>
</organism>
<feature type="compositionally biased region" description="Polar residues" evidence="1">
    <location>
        <begin position="14"/>
        <end position="25"/>
    </location>
</feature>
<evidence type="ECO:0000313" key="3">
    <source>
        <dbReference type="Proteomes" id="UP000799429"/>
    </source>
</evidence>
<evidence type="ECO:0000313" key="2">
    <source>
        <dbReference type="EMBL" id="KAF2840676.1"/>
    </source>
</evidence>
<dbReference type="EMBL" id="MU006092">
    <property type="protein sequence ID" value="KAF2840676.1"/>
    <property type="molecule type" value="Genomic_DNA"/>
</dbReference>
<keyword evidence="3" id="KW-1185">Reference proteome</keyword>
<feature type="compositionally biased region" description="Basic and acidic residues" evidence="1">
    <location>
        <begin position="158"/>
        <end position="167"/>
    </location>
</feature>
<protein>
    <recommendedName>
        <fullName evidence="4">DNA/RNA-binding protein Alba-like domain-containing protein</fullName>
    </recommendedName>
</protein>
<dbReference type="AlphaFoldDB" id="A0A9P4SDD9"/>
<gene>
    <name evidence="2" type="ORF">M501DRAFT_1014682</name>
</gene>
<evidence type="ECO:0008006" key="4">
    <source>
        <dbReference type="Google" id="ProtNLM"/>
    </source>
</evidence>
<sequence>MGRKRKFKADDTSDINIRSSPSRDSATGLEVPKLPASHLTFLKDKCVVSLVQVSAGSSITKNITRLLAELQTADRENQKPKLVILVADGKSAGKLTSIVEITKRDLQSKKFRWFQYTGMSVGEEVAKLKEEFGYKANRSESDDRDRKKKSGDPGLVNDAKKVERSHEAEDDDDGEEEEEEAFERIPQLNLELQKEKPVVYLTICLSQVPVPALREMYTQQCYETNDVLRDLNSPSD</sequence>
<name>A0A9P4SDD9_9PEZI</name>
<feature type="compositionally biased region" description="Basic and acidic residues" evidence="1">
    <location>
        <begin position="136"/>
        <end position="145"/>
    </location>
</feature>
<comment type="caution">
    <text evidence="2">The sequence shown here is derived from an EMBL/GenBank/DDBJ whole genome shotgun (WGS) entry which is preliminary data.</text>
</comment>
<dbReference type="Proteomes" id="UP000799429">
    <property type="component" value="Unassembled WGS sequence"/>
</dbReference>
<dbReference type="OrthoDB" id="424402at2759"/>